<dbReference type="Proteomes" id="UP000003340">
    <property type="component" value="Unassembled WGS sequence"/>
</dbReference>
<dbReference type="EMBL" id="ACEC01000099">
    <property type="protein sequence ID" value="EEG29479.1"/>
    <property type="molecule type" value="Genomic_DNA"/>
</dbReference>
<sequence length="118" mass="12997">MNALIVRFVGCAASLAVTGLLFPDSCSLHGVLFGGLLLTLLYTFLRPLLQLLVSPFNLFVFGLLTPLTDALLVLWAAAWVKNLSLHYWEAVLTALLISLAYYPYSVWKKRKLAGMPVA</sequence>
<evidence type="ECO:0000313" key="3">
    <source>
        <dbReference type="Proteomes" id="UP000003340"/>
    </source>
</evidence>
<accession>C0EGB9</accession>
<dbReference type="AlphaFoldDB" id="C0EGB9"/>
<evidence type="ECO:0000313" key="2">
    <source>
        <dbReference type="EMBL" id="EEG29479.1"/>
    </source>
</evidence>
<dbReference type="Pfam" id="PF04020">
    <property type="entry name" value="Phage_holin_4_2"/>
    <property type="match status" value="1"/>
</dbReference>
<gene>
    <name evidence="2" type="ORF">CLOSTMETH_02912</name>
</gene>
<feature type="transmembrane region" description="Helical" evidence="1">
    <location>
        <begin position="85"/>
        <end position="104"/>
    </location>
</feature>
<keyword evidence="1" id="KW-1133">Transmembrane helix</keyword>
<evidence type="ECO:0000256" key="1">
    <source>
        <dbReference type="SAM" id="Phobius"/>
    </source>
</evidence>
<dbReference type="HOGENOM" id="CLU_2069018_0_0_9"/>
<reference evidence="2 3" key="2">
    <citation type="submission" date="2009-02" db="EMBL/GenBank/DDBJ databases">
        <title>Draft genome sequence of Clostridium methylpentosum (DSM 5476).</title>
        <authorList>
            <person name="Sudarsanam P."/>
            <person name="Ley R."/>
            <person name="Guruge J."/>
            <person name="Turnbaugh P.J."/>
            <person name="Mahowald M."/>
            <person name="Liep D."/>
            <person name="Gordon J."/>
        </authorList>
    </citation>
    <scope>NUCLEOTIDE SEQUENCE [LARGE SCALE GENOMIC DNA]</scope>
    <source>
        <strain evidence="2 3">DSM 5476</strain>
    </source>
</reference>
<keyword evidence="1" id="KW-0472">Membrane</keyword>
<name>C0EGB9_9FIRM</name>
<dbReference type="InterPro" id="IPR007165">
    <property type="entry name" value="Phage_holin_4_2"/>
</dbReference>
<dbReference type="STRING" id="537013.CLOSTMETH_02912"/>
<keyword evidence="1" id="KW-0812">Transmembrane</keyword>
<feature type="transmembrane region" description="Helical" evidence="1">
    <location>
        <begin position="57"/>
        <end position="79"/>
    </location>
</feature>
<keyword evidence="3" id="KW-1185">Reference proteome</keyword>
<comment type="caution">
    <text evidence="2">The sequence shown here is derived from an EMBL/GenBank/DDBJ whole genome shotgun (WGS) entry which is preliminary data.</text>
</comment>
<protein>
    <submittedName>
        <fullName evidence="2">Uncharacterized protein</fullName>
    </submittedName>
</protein>
<reference evidence="2 3" key="1">
    <citation type="submission" date="2009-01" db="EMBL/GenBank/DDBJ databases">
        <authorList>
            <person name="Fulton L."/>
            <person name="Clifton S."/>
            <person name="Fulton B."/>
            <person name="Xu J."/>
            <person name="Minx P."/>
            <person name="Pepin K.H."/>
            <person name="Johnson M."/>
            <person name="Bhonagiri V."/>
            <person name="Nash W.E."/>
            <person name="Mardis E.R."/>
            <person name="Wilson R.K."/>
        </authorList>
    </citation>
    <scope>NUCLEOTIDE SEQUENCE [LARGE SCALE GENOMIC DNA]</scope>
    <source>
        <strain evidence="2 3">DSM 5476</strain>
    </source>
</reference>
<proteinExistence type="predicted"/>
<feature type="transmembrane region" description="Helical" evidence="1">
    <location>
        <begin position="28"/>
        <end position="45"/>
    </location>
</feature>
<organism evidence="2 3">
    <name type="scientific">[Clostridium] methylpentosum DSM 5476</name>
    <dbReference type="NCBI Taxonomy" id="537013"/>
    <lineage>
        <taxon>Bacteria</taxon>
        <taxon>Bacillati</taxon>
        <taxon>Bacillota</taxon>
        <taxon>Clostridia</taxon>
        <taxon>Eubacteriales</taxon>
        <taxon>Oscillospiraceae</taxon>
        <taxon>Oscillospiraceae incertae sedis</taxon>
    </lineage>
</organism>